<organism evidence="2 3">
    <name type="scientific">Brachybacterium fresconis</name>
    <dbReference type="NCBI Taxonomy" id="173363"/>
    <lineage>
        <taxon>Bacteria</taxon>
        <taxon>Bacillati</taxon>
        <taxon>Actinomycetota</taxon>
        <taxon>Actinomycetes</taxon>
        <taxon>Micrococcales</taxon>
        <taxon>Dermabacteraceae</taxon>
        <taxon>Brachybacterium</taxon>
    </lineage>
</organism>
<dbReference type="RefSeq" id="WP_209887108.1">
    <property type="nucleotide sequence ID" value="NZ_BAAAJV010000011.1"/>
</dbReference>
<proteinExistence type="predicted"/>
<reference evidence="2 3" key="1">
    <citation type="submission" date="2021-03" db="EMBL/GenBank/DDBJ databases">
        <title>Sequencing the genomes of 1000 actinobacteria strains.</title>
        <authorList>
            <person name="Klenk H.-P."/>
        </authorList>
    </citation>
    <scope>NUCLEOTIDE SEQUENCE [LARGE SCALE GENOMIC DNA]</scope>
    <source>
        <strain evidence="2 3">DSM 14564</strain>
    </source>
</reference>
<gene>
    <name evidence="2" type="ORF">JOF44_000547</name>
</gene>
<evidence type="ECO:0000313" key="2">
    <source>
        <dbReference type="EMBL" id="MBP2407644.1"/>
    </source>
</evidence>
<dbReference type="Proteomes" id="UP000698222">
    <property type="component" value="Unassembled WGS sequence"/>
</dbReference>
<dbReference type="Gene3D" id="3.90.1150.200">
    <property type="match status" value="1"/>
</dbReference>
<accession>A0ABS4YFY4</accession>
<evidence type="ECO:0000259" key="1">
    <source>
        <dbReference type="Pfam" id="PF08818"/>
    </source>
</evidence>
<name>A0ABS4YFY4_9MICO</name>
<evidence type="ECO:0000313" key="3">
    <source>
        <dbReference type="Proteomes" id="UP000698222"/>
    </source>
</evidence>
<comment type="caution">
    <text evidence="2">The sequence shown here is derived from an EMBL/GenBank/DDBJ whole genome shotgun (WGS) entry which is preliminary data.</text>
</comment>
<dbReference type="InterPro" id="IPR014922">
    <property type="entry name" value="YdhG-like"/>
</dbReference>
<feature type="domain" description="YdhG-like" evidence="1">
    <location>
        <begin position="20"/>
        <end position="111"/>
    </location>
</feature>
<dbReference type="EMBL" id="JAGIOC010000001">
    <property type="protein sequence ID" value="MBP2407644.1"/>
    <property type="molecule type" value="Genomic_DNA"/>
</dbReference>
<sequence>MTKPTTIDEHLAGLDERAASRLRELRALIHDAAPEVTEALKWGNPAFLHPSGMILVIVGTYAGHANLAVTPSTREAFTAELAEFETGKGTVKLPYDQPIPTDLLRRMVAYRLTEYEQRGVTWM</sequence>
<keyword evidence="3" id="KW-1185">Reference proteome</keyword>
<dbReference type="SUPFAM" id="SSF159888">
    <property type="entry name" value="YdhG-like"/>
    <property type="match status" value="1"/>
</dbReference>
<protein>
    <submittedName>
        <fullName evidence="2">Uncharacterized protein YdhG (YjbR/CyaY superfamily)</fullName>
    </submittedName>
</protein>
<dbReference type="Pfam" id="PF08818">
    <property type="entry name" value="DUF1801"/>
    <property type="match status" value="1"/>
</dbReference>